<reference evidence="10 11" key="1">
    <citation type="submission" date="2020-10" db="EMBL/GenBank/DDBJ databases">
        <title>Ca. Dormibacterota MAGs.</title>
        <authorList>
            <person name="Montgomery K."/>
        </authorList>
    </citation>
    <scope>NUCLEOTIDE SEQUENCE [LARGE SCALE GENOMIC DNA]</scope>
    <source>
        <strain evidence="10">SC8811_S16_3</strain>
    </source>
</reference>
<evidence type="ECO:0000313" key="11">
    <source>
        <dbReference type="Proteomes" id="UP000620075"/>
    </source>
</evidence>
<keyword evidence="6" id="KW-0456">Lyase</keyword>
<evidence type="ECO:0000256" key="5">
    <source>
        <dbReference type="ARBA" id="ARBA00022898"/>
    </source>
</evidence>
<dbReference type="Gene3D" id="3.40.50.1100">
    <property type="match status" value="2"/>
</dbReference>
<dbReference type="EMBL" id="JAEKNQ010000010">
    <property type="protein sequence ID" value="MBJ7601888.1"/>
    <property type="molecule type" value="Genomic_DNA"/>
</dbReference>
<dbReference type="GO" id="GO:0009097">
    <property type="term" value="P:isoleucine biosynthetic process"/>
    <property type="evidence" value="ECO:0007669"/>
    <property type="project" value="TreeGrafter"/>
</dbReference>
<comment type="caution">
    <text evidence="10">The sequence shown here is derived from an EMBL/GenBank/DDBJ whole genome shotgun (WGS) entry which is preliminary data.</text>
</comment>
<dbReference type="PANTHER" id="PTHR48078">
    <property type="entry name" value="THREONINE DEHYDRATASE, MITOCHONDRIAL-RELATED"/>
    <property type="match status" value="1"/>
</dbReference>
<dbReference type="InterPro" id="IPR050147">
    <property type="entry name" value="Ser/Thr_Dehydratase"/>
</dbReference>
<comment type="function">
    <text evidence="7">Catalyzes the anaerobic formation of alpha-ketobutyrate and ammonia from threonine in a two-step reaction. The first step involved a dehydration of threonine and a production of enamine intermediates (aminocrotonate), which tautomerizes to its imine form (iminobutyrate). Both intermediates are unstable and short-lived. The second step is the nonenzymatic hydrolysis of the enamine/imine intermediates to form 2-ketobutyrate and free ammonia. In the low water environment of the cell, the second step is accelerated by RidA.</text>
</comment>
<dbReference type="EC" id="4.3.1.19" evidence="4"/>
<feature type="domain" description="Tryptophan synthase beta chain-like PALP" evidence="9">
    <location>
        <begin position="25"/>
        <end position="310"/>
    </location>
</feature>
<dbReference type="AlphaFoldDB" id="A0A934KFC4"/>
<dbReference type="CDD" id="cd01562">
    <property type="entry name" value="Thr-dehyd"/>
    <property type="match status" value="1"/>
</dbReference>
<comment type="catalytic activity">
    <reaction evidence="1">
        <text>L-threonine = 2-oxobutanoate + NH4(+)</text>
        <dbReference type="Rhea" id="RHEA:22108"/>
        <dbReference type="ChEBI" id="CHEBI:16763"/>
        <dbReference type="ChEBI" id="CHEBI:28938"/>
        <dbReference type="ChEBI" id="CHEBI:57926"/>
        <dbReference type="EC" id="4.3.1.19"/>
    </reaction>
</comment>
<sequence>MEVGTEAGIRPELVEEAARSLNPYLPPTPLQQSRALTVKAGCQVFLKIESIQPTRSFKVRGALNKLILMSAADRQAGVITASAGNHGQGVAYAAAAFGIAATVFVPENANLLKVESMKRLGARVVPAGRSYQEAYQEATRVQAVTGATLVHAFDDPQVIAGQGTVGVEIGEQLPETDTVLVPVGGGGLLAGMALYLKARRPAVRLIGVEPQGADGLTRSLAAGQQVVLDRVQTMADGLAASGPGRLNFELLKNRVDEMIRVGEDEMLRAIRLLFEWEHLLAEPSGAAPLAALLHRYRAEPDERVVLVLSGGNVTEEVMMRALRSR</sequence>
<evidence type="ECO:0000313" key="10">
    <source>
        <dbReference type="EMBL" id="MBJ7601888.1"/>
    </source>
</evidence>
<dbReference type="FunFam" id="3.40.50.1100:FF:000007">
    <property type="entry name" value="L-threonine dehydratase catabolic TdcB"/>
    <property type="match status" value="1"/>
</dbReference>
<dbReference type="RefSeq" id="WP_338176271.1">
    <property type="nucleotide sequence ID" value="NZ_JAEKNQ010000010.1"/>
</dbReference>
<evidence type="ECO:0000256" key="7">
    <source>
        <dbReference type="ARBA" id="ARBA00025527"/>
    </source>
</evidence>
<name>A0A934KFC4_9BACT</name>
<dbReference type="GO" id="GO:0003941">
    <property type="term" value="F:L-serine ammonia-lyase activity"/>
    <property type="evidence" value="ECO:0007669"/>
    <property type="project" value="TreeGrafter"/>
</dbReference>
<protein>
    <recommendedName>
        <fullName evidence="4">threonine ammonia-lyase</fullName>
        <ecNumber evidence="4">4.3.1.19</ecNumber>
    </recommendedName>
    <alternativeName>
        <fullName evidence="8">Threonine deaminase</fullName>
    </alternativeName>
</protein>
<keyword evidence="5" id="KW-0663">Pyridoxal phosphate</keyword>
<gene>
    <name evidence="10" type="ORF">JF888_01610</name>
</gene>
<evidence type="ECO:0000256" key="8">
    <source>
        <dbReference type="ARBA" id="ARBA00031427"/>
    </source>
</evidence>
<dbReference type="PANTHER" id="PTHR48078:SF6">
    <property type="entry name" value="L-THREONINE DEHYDRATASE CATABOLIC TDCB"/>
    <property type="match status" value="1"/>
</dbReference>
<dbReference type="Pfam" id="PF00291">
    <property type="entry name" value="PALP"/>
    <property type="match status" value="1"/>
</dbReference>
<dbReference type="FunFam" id="3.40.50.1100:FF:000005">
    <property type="entry name" value="Threonine dehydratase catabolic"/>
    <property type="match status" value="1"/>
</dbReference>
<evidence type="ECO:0000259" key="9">
    <source>
        <dbReference type="Pfam" id="PF00291"/>
    </source>
</evidence>
<evidence type="ECO:0000256" key="4">
    <source>
        <dbReference type="ARBA" id="ARBA00012096"/>
    </source>
</evidence>
<dbReference type="InterPro" id="IPR001926">
    <property type="entry name" value="TrpB-like_PALP"/>
</dbReference>
<dbReference type="GO" id="GO:0004794">
    <property type="term" value="F:threonine deaminase activity"/>
    <property type="evidence" value="ECO:0007669"/>
    <property type="project" value="UniProtKB-EC"/>
</dbReference>
<dbReference type="SUPFAM" id="SSF53686">
    <property type="entry name" value="Tryptophan synthase beta subunit-like PLP-dependent enzymes"/>
    <property type="match status" value="1"/>
</dbReference>
<dbReference type="GO" id="GO:0006567">
    <property type="term" value="P:L-threonine catabolic process"/>
    <property type="evidence" value="ECO:0007669"/>
    <property type="project" value="TreeGrafter"/>
</dbReference>
<evidence type="ECO:0000256" key="2">
    <source>
        <dbReference type="ARBA" id="ARBA00001933"/>
    </source>
</evidence>
<accession>A0A934KFC4</accession>
<dbReference type="Proteomes" id="UP000620075">
    <property type="component" value="Unassembled WGS sequence"/>
</dbReference>
<dbReference type="InterPro" id="IPR036052">
    <property type="entry name" value="TrpB-like_PALP_sf"/>
</dbReference>
<comment type="similarity">
    <text evidence="3">Belongs to the serine/threonine dehydratase family.</text>
</comment>
<proteinExistence type="inferred from homology"/>
<evidence type="ECO:0000256" key="3">
    <source>
        <dbReference type="ARBA" id="ARBA00010869"/>
    </source>
</evidence>
<dbReference type="GO" id="GO:0006565">
    <property type="term" value="P:L-serine catabolic process"/>
    <property type="evidence" value="ECO:0007669"/>
    <property type="project" value="TreeGrafter"/>
</dbReference>
<evidence type="ECO:0000256" key="6">
    <source>
        <dbReference type="ARBA" id="ARBA00023239"/>
    </source>
</evidence>
<comment type="cofactor">
    <cofactor evidence="2">
        <name>pyridoxal 5'-phosphate</name>
        <dbReference type="ChEBI" id="CHEBI:597326"/>
    </cofactor>
</comment>
<evidence type="ECO:0000256" key="1">
    <source>
        <dbReference type="ARBA" id="ARBA00001274"/>
    </source>
</evidence>
<organism evidence="10 11">
    <name type="scientific">Candidatus Dormiibacter inghamiae</name>
    <dbReference type="NCBI Taxonomy" id="3127013"/>
    <lineage>
        <taxon>Bacteria</taxon>
        <taxon>Bacillati</taxon>
        <taxon>Candidatus Dormiibacterota</taxon>
        <taxon>Candidatus Dormibacteria</taxon>
        <taxon>Candidatus Dormibacterales</taxon>
        <taxon>Candidatus Dormibacteraceae</taxon>
        <taxon>Candidatus Dormiibacter</taxon>
    </lineage>
</organism>